<protein>
    <submittedName>
        <fullName evidence="3">Transmembrane protein</fullName>
    </submittedName>
</protein>
<sequence>MDKYSRSIKLFLFLFIIVTFQSHSAVGEGGQLDAQIEPVQPSIIKLVTNTISTLKRSHQSYWGKVKTIINGMQMQFSPPNLDFRGSDKADSGDGVGGEGTRGTMKKAAEKSFGASKETVEGFAKSTAKVVGEAINKATEKVNEREKDESEAEL</sequence>
<feature type="signal peptide" evidence="2">
    <location>
        <begin position="1"/>
        <end position="27"/>
    </location>
</feature>
<evidence type="ECO:0000313" key="3">
    <source>
        <dbReference type="EMBL" id="KAJ7956920.1"/>
    </source>
</evidence>
<organism evidence="3 4">
    <name type="scientific">Quillaja saponaria</name>
    <name type="common">Soap bark tree</name>
    <dbReference type="NCBI Taxonomy" id="32244"/>
    <lineage>
        <taxon>Eukaryota</taxon>
        <taxon>Viridiplantae</taxon>
        <taxon>Streptophyta</taxon>
        <taxon>Embryophyta</taxon>
        <taxon>Tracheophyta</taxon>
        <taxon>Spermatophyta</taxon>
        <taxon>Magnoliopsida</taxon>
        <taxon>eudicotyledons</taxon>
        <taxon>Gunneridae</taxon>
        <taxon>Pentapetalae</taxon>
        <taxon>rosids</taxon>
        <taxon>fabids</taxon>
        <taxon>Fabales</taxon>
        <taxon>Quillajaceae</taxon>
        <taxon>Quillaja</taxon>
    </lineage>
</organism>
<evidence type="ECO:0000256" key="2">
    <source>
        <dbReference type="SAM" id="SignalP"/>
    </source>
</evidence>
<feature type="chain" id="PRO_5042148192" evidence="2">
    <location>
        <begin position="28"/>
        <end position="153"/>
    </location>
</feature>
<keyword evidence="2" id="KW-0732">Signal</keyword>
<feature type="region of interest" description="Disordered" evidence="1">
    <location>
        <begin position="79"/>
        <end position="115"/>
    </location>
</feature>
<keyword evidence="3" id="KW-0472">Membrane</keyword>
<dbReference type="PANTHER" id="PTHR35463">
    <property type="entry name" value="TRANSMEMBRANE PROTEIN"/>
    <property type="match status" value="1"/>
</dbReference>
<proteinExistence type="predicted"/>
<dbReference type="EMBL" id="JARAOO010000009">
    <property type="protein sequence ID" value="KAJ7956920.1"/>
    <property type="molecule type" value="Genomic_DNA"/>
</dbReference>
<keyword evidence="3" id="KW-0812">Transmembrane</keyword>
<evidence type="ECO:0000256" key="1">
    <source>
        <dbReference type="SAM" id="MobiDB-lite"/>
    </source>
</evidence>
<dbReference type="AlphaFoldDB" id="A0AAD7LGZ8"/>
<keyword evidence="4" id="KW-1185">Reference proteome</keyword>
<dbReference type="KEGG" id="qsa:O6P43_023291"/>
<name>A0AAD7LGZ8_QUISA</name>
<accession>A0AAD7LGZ8</accession>
<comment type="caution">
    <text evidence="3">The sequence shown here is derived from an EMBL/GenBank/DDBJ whole genome shotgun (WGS) entry which is preliminary data.</text>
</comment>
<dbReference type="PANTHER" id="PTHR35463:SF10">
    <property type="entry name" value="TRANSMEMBRANE PROTEIN"/>
    <property type="match status" value="1"/>
</dbReference>
<dbReference type="Proteomes" id="UP001163823">
    <property type="component" value="Chromosome 9"/>
</dbReference>
<evidence type="ECO:0000313" key="4">
    <source>
        <dbReference type="Proteomes" id="UP001163823"/>
    </source>
</evidence>
<gene>
    <name evidence="3" type="ORF">O6P43_023291</name>
</gene>
<reference evidence="3" key="1">
    <citation type="journal article" date="2023" name="Science">
        <title>Elucidation of the pathway for biosynthesis of saponin adjuvants from the soapbark tree.</title>
        <authorList>
            <person name="Reed J."/>
            <person name="Orme A."/>
            <person name="El-Demerdash A."/>
            <person name="Owen C."/>
            <person name="Martin L.B.B."/>
            <person name="Misra R.C."/>
            <person name="Kikuchi S."/>
            <person name="Rejzek M."/>
            <person name="Martin A.C."/>
            <person name="Harkess A."/>
            <person name="Leebens-Mack J."/>
            <person name="Louveau T."/>
            <person name="Stephenson M.J."/>
            <person name="Osbourn A."/>
        </authorList>
    </citation>
    <scope>NUCLEOTIDE SEQUENCE</scope>
    <source>
        <strain evidence="3">S10</strain>
    </source>
</reference>